<organism evidence="1 2">
    <name type="scientific">Paraburkholderia dioscoreae</name>
    <dbReference type="NCBI Taxonomy" id="2604047"/>
    <lineage>
        <taxon>Bacteria</taxon>
        <taxon>Pseudomonadati</taxon>
        <taxon>Pseudomonadota</taxon>
        <taxon>Betaproteobacteria</taxon>
        <taxon>Burkholderiales</taxon>
        <taxon>Burkholderiaceae</taxon>
        <taxon>Paraburkholderia</taxon>
    </lineage>
</organism>
<dbReference type="AlphaFoldDB" id="A0A5Q4YSQ4"/>
<dbReference type="EMBL" id="LR699553">
    <property type="protein sequence ID" value="VVD27483.1"/>
    <property type="molecule type" value="Genomic_DNA"/>
</dbReference>
<reference evidence="1 2" key="1">
    <citation type="submission" date="2019-08" db="EMBL/GenBank/DDBJ databases">
        <authorList>
            <person name="Herpell B J."/>
        </authorList>
    </citation>
    <scope>NUCLEOTIDE SEQUENCE [LARGE SCALE GENOMIC DNA]</scope>
    <source>
        <strain evidence="2">Msb3</strain>
    </source>
</reference>
<protein>
    <submittedName>
        <fullName evidence="1">Uncharacterized protein</fullName>
    </submittedName>
</protein>
<keyword evidence="2" id="KW-1185">Reference proteome</keyword>
<sequence length="34" mass="3771">MTLLVCRLEVLAKVANDALGDFDEAFMLIAGQRF</sequence>
<name>A0A5Q4YSQ4_9BURK</name>
<dbReference type="KEGG" id="pdio:PDMSB3_1021"/>
<dbReference type="Proteomes" id="UP000325811">
    <property type="component" value="Chromosome I"/>
</dbReference>
<gene>
    <name evidence="1" type="ORF">PDMSB3_1021</name>
</gene>
<evidence type="ECO:0000313" key="1">
    <source>
        <dbReference type="EMBL" id="VVD27483.1"/>
    </source>
</evidence>
<accession>A0A5Q4YSQ4</accession>
<proteinExistence type="predicted"/>
<evidence type="ECO:0000313" key="2">
    <source>
        <dbReference type="Proteomes" id="UP000325811"/>
    </source>
</evidence>